<gene>
    <name evidence="3" type="ORF">H310_14180</name>
</gene>
<proteinExistence type="predicted"/>
<keyword evidence="2" id="KW-1133">Transmembrane helix</keyword>
<sequence>MAPPYAPTSDGEPIVRGQWKAGLCHCCDHPIPNGLMCWCCPCVALSQIVARVGLFDYVLTLLVLYVLSFSVVGTVIVAGLVVYLRTHIRRWFGIPGSIWGDVCIGCCCCCCAVAQMATHVDAYTPGKCSFESKHVLPGYDTNFEHVQHPTTSSYDAPPPAHATYSEHV</sequence>
<protein>
    <recommendedName>
        <fullName evidence="4">PLAC8 family protein</fullName>
    </recommendedName>
</protein>
<organism evidence="3">
    <name type="scientific">Aphanomyces invadans</name>
    <dbReference type="NCBI Taxonomy" id="157072"/>
    <lineage>
        <taxon>Eukaryota</taxon>
        <taxon>Sar</taxon>
        <taxon>Stramenopiles</taxon>
        <taxon>Oomycota</taxon>
        <taxon>Saprolegniomycetes</taxon>
        <taxon>Saprolegniales</taxon>
        <taxon>Verrucalvaceae</taxon>
        <taxon>Aphanomyces</taxon>
    </lineage>
</organism>
<evidence type="ECO:0000313" key="3">
    <source>
        <dbReference type="EMBL" id="ETV91178.1"/>
    </source>
</evidence>
<keyword evidence="2" id="KW-0812">Transmembrane</keyword>
<dbReference type="NCBIfam" id="TIGR01571">
    <property type="entry name" value="A_thal_Cys_rich"/>
    <property type="match status" value="1"/>
</dbReference>
<feature type="transmembrane region" description="Helical" evidence="2">
    <location>
        <begin position="62"/>
        <end position="84"/>
    </location>
</feature>
<dbReference type="STRING" id="157072.A0A024TAV0"/>
<evidence type="ECO:0008006" key="4">
    <source>
        <dbReference type="Google" id="ProtNLM"/>
    </source>
</evidence>
<dbReference type="AlphaFoldDB" id="A0A024TAV0"/>
<dbReference type="RefSeq" id="XP_008880209.1">
    <property type="nucleotide sequence ID" value="XM_008881987.1"/>
</dbReference>
<dbReference type="Pfam" id="PF04749">
    <property type="entry name" value="PLAC8"/>
    <property type="match status" value="1"/>
</dbReference>
<accession>A0A024TAV0</accession>
<dbReference type="GeneID" id="20091230"/>
<keyword evidence="2" id="KW-0472">Membrane</keyword>
<dbReference type="OrthoDB" id="1045822at2759"/>
<dbReference type="VEuPathDB" id="FungiDB:H310_14180"/>
<dbReference type="InterPro" id="IPR006461">
    <property type="entry name" value="PLAC_motif_containing"/>
</dbReference>
<feature type="region of interest" description="Disordered" evidence="1">
    <location>
        <begin position="149"/>
        <end position="168"/>
    </location>
</feature>
<reference evidence="3" key="1">
    <citation type="submission" date="2013-12" db="EMBL/GenBank/DDBJ databases">
        <title>The Genome Sequence of Aphanomyces invadans NJM9701.</title>
        <authorList>
            <consortium name="The Broad Institute Genomics Platform"/>
            <person name="Russ C."/>
            <person name="Tyler B."/>
            <person name="van West P."/>
            <person name="Dieguez-Uribeondo J."/>
            <person name="Young S.K."/>
            <person name="Zeng Q."/>
            <person name="Gargeya S."/>
            <person name="Fitzgerald M."/>
            <person name="Abouelleil A."/>
            <person name="Alvarado L."/>
            <person name="Chapman S.B."/>
            <person name="Gainer-Dewar J."/>
            <person name="Goldberg J."/>
            <person name="Griggs A."/>
            <person name="Gujja S."/>
            <person name="Hansen M."/>
            <person name="Howarth C."/>
            <person name="Imamovic A."/>
            <person name="Ireland A."/>
            <person name="Larimer J."/>
            <person name="McCowan C."/>
            <person name="Murphy C."/>
            <person name="Pearson M."/>
            <person name="Poon T.W."/>
            <person name="Priest M."/>
            <person name="Roberts A."/>
            <person name="Saif S."/>
            <person name="Shea T."/>
            <person name="Sykes S."/>
            <person name="Wortman J."/>
            <person name="Nusbaum C."/>
            <person name="Birren B."/>
        </authorList>
    </citation>
    <scope>NUCLEOTIDE SEQUENCE [LARGE SCALE GENOMIC DNA]</scope>
    <source>
        <strain evidence="3">NJM9701</strain>
    </source>
</reference>
<name>A0A024TAV0_9STRA</name>
<dbReference type="EMBL" id="KI914013">
    <property type="protein sequence ID" value="ETV91178.1"/>
    <property type="molecule type" value="Genomic_DNA"/>
</dbReference>
<dbReference type="PANTHER" id="PTHR15907">
    <property type="entry name" value="DUF614 FAMILY PROTEIN-RELATED"/>
    <property type="match status" value="1"/>
</dbReference>
<evidence type="ECO:0000256" key="1">
    <source>
        <dbReference type="SAM" id="MobiDB-lite"/>
    </source>
</evidence>
<evidence type="ECO:0000256" key="2">
    <source>
        <dbReference type="SAM" id="Phobius"/>
    </source>
</evidence>